<dbReference type="GO" id="GO:0000976">
    <property type="term" value="F:transcription cis-regulatory region binding"/>
    <property type="evidence" value="ECO:0007669"/>
    <property type="project" value="TreeGrafter"/>
</dbReference>
<dbReference type="PROSITE" id="PS50110">
    <property type="entry name" value="RESPONSE_REGULATORY"/>
    <property type="match status" value="1"/>
</dbReference>
<dbReference type="Pfam" id="PF00072">
    <property type="entry name" value="Response_reg"/>
    <property type="match status" value="1"/>
</dbReference>
<evidence type="ECO:0000256" key="4">
    <source>
        <dbReference type="ARBA" id="ARBA00023125"/>
    </source>
</evidence>
<dbReference type="SMART" id="SM00862">
    <property type="entry name" value="Trans_reg_C"/>
    <property type="match status" value="1"/>
</dbReference>
<name>A0A3B0WMU3_9ZZZZ</name>
<dbReference type="CDD" id="cd00383">
    <property type="entry name" value="trans_reg_C"/>
    <property type="match status" value="1"/>
</dbReference>
<protein>
    <submittedName>
        <fullName evidence="8">Response regulator, OmpR-family</fullName>
    </submittedName>
</protein>
<dbReference type="Gene3D" id="6.10.250.690">
    <property type="match status" value="1"/>
</dbReference>
<accession>A0A3B0WMU3</accession>
<evidence type="ECO:0000256" key="5">
    <source>
        <dbReference type="ARBA" id="ARBA00023163"/>
    </source>
</evidence>
<reference evidence="8" key="1">
    <citation type="submission" date="2018-06" db="EMBL/GenBank/DDBJ databases">
        <authorList>
            <person name="Zhirakovskaya E."/>
        </authorList>
    </citation>
    <scope>NUCLEOTIDE SEQUENCE</scope>
</reference>
<dbReference type="SUPFAM" id="SSF52172">
    <property type="entry name" value="CheY-like"/>
    <property type="match status" value="1"/>
</dbReference>
<dbReference type="Gene3D" id="3.40.50.2300">
    <property type="match status" value="1"/>
</dbReference>
<dbReference type="SUPFAM" id="SSF46894">
    <property type="entry name" value="C-terminal effector domain of the bipartite response regulators"/>
    <property type="match status" value="1"/>
</dbReference>
<gene>
    <name evidence="8" type="ORF">MNBD_GAMMA02-114</name>
</gene>
<keyword evidence="2" id="KW-0902">Two-component regulatory system</keyword>
<dbReference type="GO" id="GO:0005829">
    <property type="term" value="C:cytosol"/>
    <property type="evidence" value="ECO:0007669"/>
    <property type="project" value="TreeGrafter"/>
</dbReference>
<keyword evidence="1" id="KW-0597">Phosphoprotein</keyword>
<dbReference type="InterPro" id="IPR039420">
    <property type="entry name" value="WalR-like"/>
</dbReference>
<dbReference type="Pfam" id="PF00486">
    <property type="entry name" value="Trans_reg_C"/>
    <property type="match status" value="1"/>
</dbReference>
<dbReference type="Gene3D" id="1.10.10.10">
    <property type="entry name" value="Winged helix-like DNA-binding domain superfamily/Winged helix DNA-binding domain"/>
    <property type="match status" value="1"/>
</dbReference>
<dbReference type="PANTHER" id="PTHR48111:SF21">
    <property type="entry name" value="DNA-BINDING DUAL MASTER TRANSCRIPTIONAL REGULATOR RPAA"/>
    <property type="match status" value="1"/>
</dbReference>
<dbReference type="EMBL" id="UOFA01000215">
    <property type="protein sequence ID" value="VAW45656.1"/>
    <property type="molecule type" value="Genomic_DNA"/>
</dbReference>
<dbReference type="FunFam" id="1.10.10.10:FF:000018">
    <property type="entry name" value="DNA-binding response regulator ResD"/>
    <property type="match status" value="1"/>
</dbReference>
<evidence type="ECO:0000313" key="8">
    <source>
        <dbReference type="EMBL" id="VAW45656.1"/>
    </source>
</evidence>
<sequence>MPNKKILVIEDEFDIAQLLKIHLSELCQHVELIHDGEQGLKMALAKNWSAIILDLKLPSMDGLEICRRIRSQSNYVPILMLTAKSTELDRVLGLELGADDYLTKPFSVIELTARVKALMRRFDASQGYQTINTPALNFNGLEIYADQRAVKVGGHEVKLTAKEFDLLHFFASHPDKVFNRSQLLDQVWGYGHEGYEHTVNSHMNRLRNKIEIDSHNPKFITTIWGVGYKFIAPESNHNPNIQKHTI</sequence>
<dbReference type="PANTHER" id="PTHR48111">
    <property type="entry name" value="REGULATOR OF RPOS"/>
    <property type="match status" value="1"/>
</dbReference>
<proteinExistence type="predicted"/>
<dbReference type="SMART" id="SM00448">
    <property type="entry name" value="REC"/>
    <property type="match status" value="1"/>
</dbReference>
<dbReference type="PROSITE" id="PS51755">
    <property type="entry name" value="OMPR_PHOB"/>
    <property type="match status" value="1"/>
</dbReference>
<dbReference type="InterPro" id="IPR001789">
    <property type="entry name" value="Sig_transdc_resp-reg_receiver"/>
</dbReference>
<dbReference type="InterPro" id="IPR001867">
    <property type="entry name" value="OmpR/PhoB-type_DNA-bd"/>
</dbReference>
<evidence type="ECO:0000256" key="2">
    <source>
        <dbReference type="ARBA" id="ARBA00023012"/>
    </source>
</evidence>
<dbReference type="GO" id="GO:0006355">
    <property type="term" value="P:regulation of DNA-templated transcription"/>
    <property type="evidence" value="ECO:0007669"/>
    <property type="project" value="InterPro"/>
</dbReference>
<dbReference type="GO" id="GO:0032993">
    <property type="term" value="C:protein-DNA complex"/>
    <property type="evidence" value="ECO:0007669"/>
    <property type="project" value="TreeGrafter"/>
</dbReference>
<keyword evidence="4" id="KW-0238">DNA-binding</keyword>
<feature type="domain" description="OmpR/PhoB-type" evidence="7">
    <location>
        <begin position="133"/>
        <end position="232"/>
    </location>
</feature>
<organism evidence="8">
    <name type="scientific">hydrothermal vent metagenome</name>
    <dbReference type="NCBI Taxonomy" id="652676"/>
    <lineage>
        <taxon>unclassified sequences</taxon>
        <taxon>metagenomes</taxon>
        <taxon>ecological metagenomes</taxon>
    </lineage>
</organism>
<keyword evidence="5" id="KW-0804">Transcription</keyword>
<evidence type="ECO:0000259" key="7">
    <source>
        <dbReference type="PROSITE" id="PS51755"/>
    </source>
</evidence>
<evidence type="ECO:0000256" key="3">
    <source>
        <dbReference type="ARBA" id="ARBA00023015"/>
    </source>
</evidence>
<evidence type="ECO:0000259" key="6">
    <source>
        <dbReference type="PROSITE" id="PS50110"/>
    </source>
</evidence>
<dbReference type="InterPro" id="IPR016032">
    <property type="entry name" value="Sig_transdc_resp-reg_C-effctor"/>
</dbReference>
<keyword evidence="3" id="KW-0805">Transcription regulation</keyword>
<dbReference type="InterPro" id="IPR036388">
    <property type="entry name" value="WH-like_DNA-bd_sf"/>
</dbReference>
<feature type="domain" description="Response regulatory" evidence="6">
    <location>
        <begin position="5"/>
        <end position="119"/>
    </location>
</feature>
<dbReference type="AlphaFoldDB" id="A0A3B0WMU3"/>
<dbReference type="InterPro" id="IPR011006">
    <property type="entry name" value="CheY-like_superfamily"/>
</dbReference>
<dbReference type="GO" id="GO:0000156">
    <property type="term" value="F:phosphorelay response regulator activity"/>
    <property type="evidence" value="ECO:0007669"/>
    <property type="project" value="TreeGrafter"/>
</dbReference>
<dbReference type="FunFam" id="3.40.50.2300:FF:000001">
    <property type="entry name" value="DNA-binding response regulator PhoB"/>
    <property type="match status" value="1"/>
</dbReference>
<evidence type="ECO:0000256" key="1">
    <source>
        <dbReference type="ARBA" id="ARBA00022553"/>
    </source>
</evidence>